<dbReference type="PROSITE" id="PS50404">
    <property type="entry name" value="GST_NTER"/>
    <property type="match status" value="1"/>
</dbReference>
<sequence>MITLYDIPSKVADSPGTVTTWRTRYCLNLKNLPYQTVYVEVPDIEDLAKEIGAAPTGLRPDGVSPKYTVPIILDHTTGTVVSDSPAIATYLDKTYPSVGLVLISTGTRVLQLAFADAVREAIEYLQEPLFYPDFVMKRNGRTAAYMREKLSGIYTLESLEGEEWEKMWKTTRENLGKMNKWFEGSEGDFVMGKEPCFADTVISAFLWLIRNTVERESEEWKEIATWNDGRWGKHLDRFKPFEIVV</sequence>
<comment type="caution">
    <text evidence="2">The sequence shown here is derived from an EMBL/GenBank/DDBJ whole genome shotgun (WGS) entry which is preliminary data.</text>
</comment>
<protein>
    <recommendedName>
        <fullName evidence="1">GST N-terminal domain-containing protein</fullName>
    </recommendedName>
</protein>
<dbReference type="InterPro" id="IPR036282">
    <property type="entry name" value="Glutathione-S-Trfase_C_sf"/>
</dbReference>
<evidence type="ECO:0000313" key="3">
    <source>
        <dbReference type="Proteomes" id="UP001175228"/>
    </source>
</evidence>
<dbReference type="Gene3D" id="1.20.1050.10">
    <property type="match status" value="1"/>
</dbReference>
<dbReference type="InterPro" id="IPR004045">
    <property type="entry name" value="Glutathione_S-Trfase_N"/>
</dbReference>
<dbReference type="Pfam" id="PF22041">
    <property type="entry name" value="GST_C_7"/>
    <property type="match status" value="1"/>
</dbReference>
<evidence type="ECO:0000259" key="1">
    <source>
        <dbReference type="PROSITE" id="PS50404"/>
    </source>
</evidence>
<dbReference type="GO" id="GO:0006559">
    <property type="term" value="P:L-phenylalanine catabolic process"/>
    <property type="evidence" value="ECO:0007669"/>
    <property type="project" value="TreeGrafter"/>
</dbReference>
<feature type="domain" description="GST N-terminal" evidence="1">
    <location>
        <begin position="7"/>
        <end position="99"/>
    </location>
</feature>
<dbReference type="PANTHER" id="PTHR42673:SF4">
    <property type="entry name" value="MALEYLACETOACETATE ISOMERASE"/>
    <property type="match status" value="1"/>
</dbReference>
<dbReference type="AlphaFoldDB" id="A0AA39Q1K3"/>
<name>A0AA39Q1K3_9AGAR</name>
<accession>A0AA39Q1K3</accession>
<dbReference type="InterPro" id="IPR036249">
    <property type="entry name" value="Thioredoxin-like_sf"/>
</dbReference>
<dbReference type="GO" id="GO:0004364">
    <property type="term" value="F:glutathione transferase activity"/>
    <property type="evidence" value="ECO:0007669"/>
    <property type="project" value="TreeGrafter"/>
</dbReference>
<dbReference type="GO" id="GO:0016034">
    <property type="term" value="F:maleylacetoacetate isomerase activity"/>
    <property type="evidence" value="ECO:0007669"/>
    <property type="project" value="TreeGrafter"/>
</dbReference>
<dbReference type="SUPFAM" id="SSF47616">
    <property type="entry name" value="GST C-terminal domain-like"/>
    <property type="match status" value="1"/>
</dbReference>
<dbReference type="GO" id="GO:0006749">
    <property type="term" value="P:glutathione metabolic process"/>
    <property type="evidence" value="ECO:0007669"/>
    <property type="project" value="TreeGrafter"/>
</dbReference>
<organism evidence="2 3">
    <name type="scientific">Armillaria luteobubalina</name>
    <dbReference type="NCBI Taxonomy" id="153913"/>
    <lineage>
        <taxon>Eukaryota</taxon>
        <taxon>Fungi</taxon>
        <taxon>Dikarya</taxon>
        <taxon>Basidiomycota</taxon>
        <taxon>Agaricomycotina</taxon>
        <taxon>Agaricomycetes</taxon>
        <taxon>Agaricomycetidae</taxon>
        <taxon>Agaricales</taxon>
        <taxon>Marasmiineae</taxon>
        <taxon>Physalacriaceae</taxon>
        <taxon>Armillaria</taxon>
    </lineage>
</organism>
<dbReference type="PANTHER" id="PTHR42673">
    <property type="entry name" value="MALEYLACETOACETATE ISOMERASE"/>
    <property type="match status" value="1"/>
</dbReference>
<dbReference type="SUPFAM" id="SSF52833">
    <property type="entry name" value="Thioredoxin-like"/>
    <property type="match status" value="1"/>
</dbReference>
<dbReference type="Proteomes" id="UP001175228">
    <property type="component" value="Unassembled WGS sequence"/>
</dbReference>
<proteinExistence type="predicted"/>
<keyword evidence="3" id="KW-1185">Reference proteome</keyword>
<gene>
    <name evidence="2" type="ORF">EDD18DRAFT_1288222</name>
</gene>
<evidence type="ECO:0000313" key="2">
    <source>
        <dbReference type="EMBL" id="KAK0494455.1"/>
    </source>
</evidence>
<dbReference type="EMBL" id="JAUEPU010000020">
    <property type="protein sequence ID" value="KAK0494455.1"/>
    <property type="molecule type" value="Genomic_DNA"/>
</dbReference>
<dbReference type="InterPro" id="IPR054416">
    <property type="entry name" value="GST_UstS-like_C"/>
</dbReference>
<dbReference type="Pfam" id="PF13409">
    <property type="entry name" value="GST_N_2"/>
    <property type="match status" value="1"/>
</dbReference>
<reference evidence="2" key="1">
    <citation type="submission" date="2023-06" db="EMBL/GenBank/DDBJ databases">
        <authorList>
            <consortium name="Lawrence Berkeley National Laboratory"/>
            <person name="Ahrendt S."/>
            <person name="Sahu N."/>
            <person name="Indic B."/>
            <person name="Wong-Bajracharya J."/>
            <person name="Merenyi Z."/>
            <person name="Ke H.-M."/>
            <person name="Monk M."/>
            <person name="Kocsube S."/>
            <person name="Drula E."/>
            <person name="Lipzen A."/>
            <person name="Balint B."/>
            <person name="Henrissat B."/>
            <person name="Andreopoulos B."/>
            <person name="Martin F.M."/>
            <person name="Harder C.B."/>
            <person name="Rigling D."/>
            <person name="Ford K.L."/>
            <person name="Foster G.D."/>
            <person name="Pangilinan J."/>
            <person name="Papanicolaou A."/>
            <person name="Barry K."/>
            <person name="LaButti K."/>
            <person name="Viragh M."/>
            <person name="Koriabine M."/>
            <person name="Yan M."/>
            <person name="Riley R."/>
            <person name="Champramary S."/>
            <person name="Plett K.L."/>
            <person name="Tsai I.J."/>
            <person name="Slot J."/>
            <person name="Sipos G."/>
            <person name="Plett J."/>
            <person name="Nagy L.G."/>
            <person name="Grigoriev I.V."/>
        </authorList>
    </citation>
    <scope>NUCLEOTIDE SEQUENCE</scope>
    <source>
        <strain evidence="2">HWK02</strain>
    </source>
</reference>
<dbReference type="Gene3D" id="3.40.30.10">
    <property type="entry name" value="Glutaredoxin"/>
    <property type="match status" value="1"/>
</dbReference>